<dbReference type="Pfam" id="PF00654">
    <property type="entry name" value="Voltage_CLC"/>
    <property type="match status" value="1"/>
</dbReference>
<keyword evidence="5" id="KW-0406">Ion transport</keyword>
<feature type="transmembrane region" description="Helical" evidence="8">
    <location>
        <begin position="473"/>
        <end position="499"/>
    </location>
</feature>
<dbReference type="Proteomes" id="UP000094112">
    <property type="component" value="Unassembled WGS sequence"/>
</dbReference>
<evidence type="ECO:0000256" key="2">
    <source>
        <dbReference type="ARBA" id="ARBA00022448"/>
    </source>
</evidence>
<dbReference type="InterPro" id="IPR001807">
    <property type="entry name" value="ClC"/>
</dbReference>
<dbReference type="GO" id="GO:0005769">
    <property type="term" value="C:early endosome"/>
    <property type="evidence" value="ECO:0007669"/>
    <property type="project" value="TreeGrafter"/>
</dbReference>
<evidence type="ECO:0000256" key="8">
    <source>
        <dbReference type="SAM" id="Phobius"/>
    </source>
</evidence>
<keyword evidence="3 8" id="KW-0812">Transmembrane</keyword>
<evidence type="ECO:0000313" key="9">
    <source>
        <dbReference type="EMBL" id="ODQ57606.1"/>
    </source>
</evidence>
<reference evidence="9 10" key="1">
    <citation type="journal article" date="2016" name="Proc. Natl. Acad. Sci. U.S.A.">
        <title>Comparative genomics of biotechnologically important yeasts.</title>
        <authorList>
            <person name="Riley R."/>
            <person name="Haridas S."/>
            <person name="Wolfe K.H."/>
            <person name="Lopes M.R."/>
            <person name="Hittinger C.T."/>
            <person name="Goeker M."/>
            <person name="Salamov A.A."/>
            <person name="Wisecaver J.H."/>
            <person name="Long T.M."/>
            <person name="Calvey C.H."/>
            <person name="Aerts A.L."/>
            <person name="Barry K.W."/>
            <person name="Choi C."/>
            <person name="Clum A."/>
            <person name="Coughlan A.Y."/>
            <person name="Deshpande S."/>
            <person name="Douglass A.P."/>
            <person name="Hanson S.J."/>
            <person name="Klenk H.-P."/>
            <person name="LaButti K.M."/>
            <person name="Lapidus A."/>
            <person name="Lindquist E.A."/>
            <person name="Lipzen A.M."/>
            <person name="Meier-Kolthoff J.P."/>
            <person name="Ohm R.A."/>
            <person name="Otillar R.P."/>
            <person name="Pangilinan J.L."/>
            <person name="Peng Y."/>
            <person name="Rokas A."/>
            <person name="Rosa C.A."/>
            <person name="Scheuner C."/>
            <person name="Sibirny A.A."/>
            <person name="Slot J.C."/>
            <person name="Stielow J.B."/>
            <person name="Sun H."/>
            <person name="Kurtzman C.P."/>
            <person name="Blackwell M."/>
            <person name="Grigoriev I.V."/>
            <person name="Jeffries T.W."/>
        </authorList>
    </citation>
    <scope>NUCLEOTIDE SEQUENCE [LARGE SCALE GENOMIC DNA]</scope>
    <source>
        <strain evidence="10">ATCC 58044 / CBS 1984 / NCYC 433 / NRRL Y-366-8</strain>
    </source>
</reference>
<keyword evidence="4 8" id="KW-1133">Transmembrane helix</keyword>
<sequence length="685" mass="76563">YSNLSSIDWAHEYERERHFKKFTNSQTPWHRTLRNSYKWVVLIGTGALIGILTACLDYLYKWLTDLKGGYCNEGAYMTYTNCCKGIREGDVCDNWKQWDQVIHIDKNTAGSFIYKYFLYLTTSLILAISTAFVVKDSSFIKTSGISEAKTIISGLIIKDFLSFKTLLVKFIGLTLIVSSGMWVGKEGPLVHISCCCANISIKAFPSLDHNEAIRRELLLAATAAGISVAFNAPIGGVLFTFEQMSSYFNASDKMWSSFVCAMAGVVILNTFKEGVDILVTMENQWLSIEMFGFVLLGVLGGIYGAVFNRLNMWFANLRQKYISSKGINYEILEIIGLSLVTSVLTYPLIFPRLPLTTLITRLYKDCEEGDSNIVGGLCGNSEGFTLLVFTGIIAVFLTSYTFGTFIPAGVLMPSLAIGAIVGRLLGIVFEKIQNANPVLSSLCERSSRLCISPGAYAVVGSAAFLTGVTKMTVWVVVTVFELTGALTYVLPIMITVLVARWTNDKFDEKSCYDLWIKFFGYPYLTEVQKPLPLIKSGTFMSPYEKVEAIFLEDQITIAALESVLEYPYQGVPVLTSRDEPKLIGWLPICDLRYEFEKIRGITGISSDQKVSLVKEDDDGNDDKYPMHHLLETNYINLSPDLPLPTLVEYFFKLKPRYVLFCKNGVFKGLVTLKDISEIAERSTDE</sequence>
<dbReference type="CDD" id="cd03684">
    <property type="entry name" value="ClC_3_like"/>
    <property type="match status" value="1"/>
</dbReference>
<dbReference type="PANTHER" id="PTHR45711">
    <property type="entry name" value="CHLORIDE CHANNEL PROTEIN"/>
    <property type="match status" value="1"/>
</dbReference>
<evidence type="ECO:0000256" key="1">
    <source>
        <dbReference type="ARBA" id="ARBA00004141"/>
    </source>
</evidence>
<dbReference type="RefSeq" id="XP_019036813.1">
    <property type="nucleotide sequence ID" value="XM_019180739.1"/>
</dbReference>
<gene>
    <name evidence="9" type="ORF">WICANDRAFT_17401</name>
</gene>
<feature type="transmembrane region" description="Helical" evidence="8">
    <location>
        <begin position="291"/>
        <end position="310"/>
    </location>
</feature>
<feature type="transmembrane region" description="Helical" evidence="8">
    <location>
        <begin position="39"/>
        <end position="60"/>
    </location>
</feature>
<evidence type="ECO:0000256" key="5">
    <source>
        <dbReference type="ARBA" id="ARBA00023065"/>
    </source>
</evidence>
<accession>A0A1E3NWV0</accession>
<feature type="transmembrane region" description="Helical" evidence="8">
    <location>
        <begin position="217"/>
        <end position="241"/>
    </location>
</feature>
<comment type="subcellular location">
    <subcellularLocation>
        <location evidence="1">Membrane</location>
        <topology evidence="1">Multi-pass membrane protein</topology>
    </subcellularLocation>
</comment>
<protein>
    <submittedName>
        <fullName evidence="9">Uncharacterized protein</fullName>
    </submittedName>
</protein>
<keyword evidence="7" id="KW-0868">Chloride</keyword>
<evidence type="ECO:0000313" key="10">
    <source>
        <dbReference type="Proteomes" id="UP000094112"/>
    </source>
</evidence>
<feature type="transmembrane region" description="Helical" evidence="8">
    <location>
        <begin position="331"/>
        <end position="349"/>
    </location>
</feature>
<keyword evidence="6 8" id="KW-0472">Membrane</keyword>
<name>A0A1E3NWV0_WICAA</name>
<dbReference type="EMBL" id="KV454213">
    <property type="protein sequence ID" value="ODQ57606.1"/>
    <property type="molecule type" value="Genomic_DNA"/>
</dbReference>
<feature type="transmembrane region" description="Helical" evidence="8">
    <location>
        <begin position="116"/>
        <end position="134"/>
    </location>
</feature>
<dbReference type="PRINTS" id="PR00762">
    <property type="entry name" value="CLCHANNEL"/>
</dbReference>
<dbReference type="GO" id="GO:0005886">
    <property type="term" value="C:plasma membrane"/>
    <property type="evidence" value="ECO:0007669"/>
    <property type="project" value="TreeGrafter"/>
</dbReference>
<dbReference type="PANTHER" id="PTHR45711:SF6">
    <property type="entry name" value="CHLORIDE CHANNEL PROTEIN"/>
    <property type="match status" value="1"/>
</dbReference>
<feature type="non-terminal residue" evidence="9">
    <location>
        <position position="1"/>
    </location>
</feature>
<feature type="transmembrane region" description="Helical" evidence="8">
    <location>
        <begin position="384"/>
        <end position="403"/>
    </location>
</feature>
<keyword evidence="2" id="KW-0813">Transport</keyword>
<feature type="transmembrane region" description="Helical" evidence="8">
    <location>
        <begin position="253"/>
        <end position="271"/>
    </location>
</feature>
<evidence type="ECO:0000256" key="4">
    <source>
        <dbReference type="ARBA" id="ARBA00022989"/>
    </source>
</evidence>
<proteinExistence type="predicted"/>
<dbReference type="SUPFAM" id="SSF54631">
    <property type="entry name" value="CBS-domain pair"/>
    <property type="match status" value="1"/>
</dbReference>
<dbReference type="AlphaFoldDB" id="A0A1E3NWV0"/>
<evidence type="ECO:0000256" key="3">
    <source>
        <dbReference type="ARBA" id="ARBA00022692"/>
    </source>
</evidence>
<dbReference type="STRING" id="683960.A0A1E3NWV0"/>
<organism evidence="9 10">
    <name type="scientific">Wickerhamomyces anomalus (strain ATCC 58044 / CBS 1984 / NCYC 433 / NRRL Y-366-8)</name>
    <name type="common">Yeast</name>
    <name type="synonym">Hansenula anomala</name>
    <dbReference type="NCBI Taxonomy" id="683960"/>
    <lineage>
        <taxon>Eukaryota</taxon>
        <taxon>Fungi</taxon>
        <taxon>Dikarya</taxon>
        <taxon>Ascomycota</taxon>
        <taxon>Saccharomycotina</taxon>
        <taxon>Saccharomycetes</taxon>
        <taxon>Phaffomycetales</taxon>
        <taxon>Wickerhamomycetaceae</taxon>
        <taxon>Wickerhamomyces</taxon>
    </lineage>
</organism>
<evidence type="ECO:0000256" key="7">
    <source>
        <dbReference type="ARBA" id="ARBA00023214"/>
    </source>
</evidence>
<keyword evidence="10" id="KW-1185">Reference proteome</keyword>
<dbReference type="InterPro" id="IPR046342">
    <property type="entry name" value="CBS_dom_sf"/>
</dbReference>
<dbReference type="GO" id="GO:0005794">
    <property type="term" value="C:Golgi apparatus"/>
    <property type="evidence" value="ECO:0007669"/>
    <property type="project" value="TreeGrafter"/>
</dbReference>
<dbReference type="OrthoDB" id="44789at2759"/>
<dbReference type="SUPFAM" id="SSF81340">
    <property type="entry name" value="Clc chloride channel"/>
    <property type="match status" value="1"/>
</dbReference>
<dbReference type="InterPro" id="IPR014743">
    <property type="entry name" value="Cl-channel_core"/>
</dbReference>
<evidence type="ECO:0000256" key="6">
    <source>
        <dbReference type="ARBA" id="ARBA00023136"/>
    </source>
</evidence>
<dbReference type="GeneID" id="30197985"/>
<feature type="transmembrane region" description="Helical" evidence="8">
    <location>
        <begin position="410"/>
        <end position="429"/>
    </location>
</feature>
<dbReference type="Gene3D" id="1.10.3080.10">
    <property type="entry name" value="Clc chloride channel"/>
    <property type="match status" value="1"/>
</dbReference>
<dbReference type="GO" id="GO:0005247">
    <property type="term" value="F:voltage-gated chloride channel activity"/>
    <property type="evidence" value="ECO:0007669"/>
    <property type="project" value="TreeGrafter"/>
</dbReference>
<feature type="non-terminal residue" evidence="9">
    <location>
        <position position="685"/>
    </location>
</feature>